<comment type="caution">
    <text evidence="1">The sequence shown here is derived from an EMBL/GenBank/DDBJ whole genome shotgun (WGS) entry which is preliminary data.</text>
</comment>
<proteinExistence type="predicted"/>
<evidence type="ECO:0000313" key="1">
    <source>
        <dbReference type="EMBL" id="PHY93650.1"/>
    </source>
</evidence>
<gene>
    <name evidence="1" type="ORF">CSR02_11755</name>
</gene>
<sequence length="60" mass="6900">MCGVKLRRILPPDFLLVCVLHGFLLTGRHFAQNIIKQSVQFMILPKQVASIRLARKNLEQ</sequence>
<organism evidence="1 2">
    <name type="scientific">Acetobacter pomorum</name>
    <dbReference type="NCBI Taxonomy" id="65959"/>
    <lineage>
        <taxon>Bacteria</taxon>
        <taxon>Pseudomonadati</taxon>
        <taxon>Pseudomonadota</taxon>
        <taxon>Alphaproteobacteria</taxon>
        <taxon>Acetobacterales</taxon>
        <taxon>Acetobacteraceae</taxon>
        <taxon>Acetobacter</taxon>
    </lineage>
</organism>
<reference evidence="1 2" key="1">
    <citation type="submission" date="2017-10" db="EMBL/GenBank/DDBJ databases">
        <title>Genomic analysis of the genus Acetobacter.</title>
        <authorList>
            <person name="Kim K.H."/>
            <person name="Chun B.H."/>
            <person name="Son A.R."/>
            <person name="Jeon C.O."/>
        </authorList>
    </citation>
    <scope>NUCLEOTIDE SEQUENCE [LARGE SCALE GENOMIC DNA]</scope>
    <source>
        <strain evidence="1 2">LHT 2458</strain>
    </source>
</reference>
<protein>
    <submittedName>
        <fullName evidence="1">Uncharacterized protein</fullName>
    </submittedName>
</protein>
<keyword evidence="2" id="KW-1185">Reference proteome</keyword>
<accession>A0A2G4RAW1</accession>
<dbReference type="AlphaFoldDB" id="A0A2G4RAW1"/>
<evidence type="ECO:0000313" key="2">
    <source>
        <dbReference type="Proteomes" id="UP000228751"/>
    </source>
</evidence>
<dbReference type="EMBL" id="PEBQ01000144">
    <property type="protein sequence ID" value="PHY93650.1"/>
    <property type="molecule type" value="Genomic_DNA"/>
</dbReference>
<name>A0A2G4RAW1_9PROT</name>
<dbReference type="Proteomes" id="UP000228751">
    <property type="component" value="Unassembled WGS sequence"/>
</dbReference>